<comment type="caution">
    <text evidence="1">The sequence shown here is derived from an EMBL/GenBank/DDBJ whole genome shotgun (WGS) entry which is preliminary data.</text>
</comment>
<dbReference type="EMBL" id="JAVFHQ010000057">
    <property type="protein sequence ID" value="KAK4541123.1"/>
    <property type="molecule type" value="Genomic_DNA"/>
</dbReference>
<dbReference type="AlphaFoldDB" id="A0AAV9J7R1"/>
<proteinExistence type="predicted"/>
<gene>
    <name evidence="1" type="ORF">LTR36_008348</name>
</gene>
<organism evidence="1 2">
    <name type="scientific">Oleoguttula mirabilis</name>
    <dbReference type="NCBI Taxonomy" id="1507867"/>
    <lineage>
        <taxon>Eukaryota</taxon>
        <taxon>Fungi</taxon>
        <taxon>Dikarya</taxon>
        <taxon>Ascomycota</taxon>
        <taxon>Pezizomycotina</taxon>
        <taxon>Dothideomycetes</taxon>
        <taxon>Dothideomycetidae</taxon>
        <taxon>Mycosphaerellales</taxon>
        <taxon>Teratosphaeriaceae</taxon>
        <taxon>Oleoguttula</taxon>
    </lineage>
</organism>
<evidence type="ECO:0000313" key="2">
    <source>
        <dbReference type="Proteomes" id="UP001324427"/>
    </source>
</evidence>
<protein>
    <submittedName>
        <fullName evidence="1">Uncharacterized protein</fullName>
    </submittedName>
</protein>
<sequence>MDLSRHFIFYSRLQADNPQMTNMDMDTEHSGLEILPPKLRLRYGKDQGHPKDVDDQHAVPTLSLPNDGFTETFDNTLFRQAEAGDAIIAAADLILIAHSNLNFANFSNPLSIKGVDNSAFSTAWSTSSGDSAFYALMRGSRVALVNLKLASHTGSEECGSPHLMVRIDDGWAEFSLWLSSLPLVQPKEYIGEEGYEMQYQWWCRNSKSFPLPDLPQDIFLDLLPILIGDAVQMGEMDVGQSDRRERFADMFRVDGYRPYGHTRLDDWGSYEHYDDPTTAPAIGAINLSVLQLNKAIRKLALKTLVESTTKVFDAPRHIPAHKISSLDPWIGNAMRTLHLNFSHMDFIRFFKVNIPPFVNLHQNRGDATAEVLAQLPHLNHLQLRFASTIDATANPWEMFRQCDRDHDAAAAAAAADSTLDGISWGRFPCQERLIDWIMCHAYAYLSSVRYVELLGYPKNCTKNKWEAILNSKRRSEHDASVSKQVEEIHSLPTTEIPPRCLCPRRCGFVDLNSLKHKCEDLANYHPDAEEIAPALHRYVFDFDDSMSDGRLQWQDGAPEDKEYRDWCYSRYCDFDGIGPDEDENVVD</sequence>
<reference evidence="1 2" key="1">
    <citation type="submission" date="2021-11" db="EMBL/GenBank/DDBJ databases">
        <title>Black yeast isolated from Biological Soil Crust.</title>
        <authorList>
            <person name="Kurbessoian T."/>
        </authorList>
    </citation>
    <scope>NUCLEOTIDE SEQUENCE [LARGE SCALE GENOMIC DNA]</scope>
    <source>
        <strain evidence="1 2">CCFEE 5522</strain>
    </source>
</reference>
<dbReference type="Proteomes" id="UP001324427">
    <property type="component" value="Unassembled WGS sequence"/>
</dbReference>
<keyword evidence="2" id="KW-1185">Reference proteome</keyword>
<evidence type="ECO:0000313" key="1">
    <source>
        <dbReference type="EMBL" id="KAK4541123.1"/>
    </source>
</evidence>
<accession>A0AAV9J7R1</accession>
<name>A0AAV9J7R1_9PEZI</name>